<feature type="domain" description="Activator of Hsp90 ATPase homologue 1/2-like C-terminal" evidence="2">
    <location>
        <begin position="180"/>
        <end position="306"/>
    </location>
</feature>
<evidence type="ECO:0000313" key="5">
    <source>
        <dbReference type="Proteomes" id="UP000570474"/>
    </source>
</evidence>
<evidence type="ECO:0000259" key="2">
    <source>
        <dbReference type="Pfam" id="PF08327"/>
    </source>
</evidence>
<dbReference type="SUPFAM" id="SSF109854">
    <property type="entry name" value="DinB/YfiT-like putative metalloenzymes"/>
    <property type="match status" value="1"/>
</dbReference>
<dbReference type="CDD" id="cd07814">
    <property type="entry name" value="SRPBCC_CalC_Aha1-like"/>
    <property type="match status" value="1"/>
</dbReference>
<gene>
    <name evidence="4" type="ORF">HGH92_02115</name>
</gene>
<comment type="similarity">
    <text evidence="1">Belongs to the AHA1 family.</text>
</comment>
<dbReference type="Gene3D" id="3.30.530.20">
    <property type="match status" value="1"/>
</dbReference>
<organism evidence="4 5">
    <name type="scientific">Chitinophaga varians</name>
    <dbReference type="NCBI Taxonomy" id="2202339"/>
    <lineage>
        <taxon>Bacteria</taxon>
        <taxon>Pseudomonadati</taxon>
        <taxon>Bacteroidota</taxon>
        <taxon>Chitinophagia</taxon>
        <taxon>Chitinophagales</taxon>
        <taxon>Chitinophagaceae</taxon>
        <taxon>Chitinophaga</taxon>
    </lineage>
</organism>
<comment type="caution">
    <text evidence="4">The sequence shown here is derived from an EMBL/GenBank/DDBJ whole genome shotgun (WGS) entry which is preliminary data.</text>
</comment>
<keyword evidence="5" id="KW-1185">Reference proteome</keyword>
<dbReference type="Pfam" id="PF12867">
    <property type="entry name" value="DinB_2"/>
    <property type="match status" value="1"/>
</dbReference>
<dbReference type="AlphaFoldDB" id="A0A847RUR0"/>
<evidence type="ECO:0000259" key="3">
    <source>
        <dbReference type="Pfam" id="PF12867"/>
    </source>
</evidence>
<name>A0A847RUR0_9BACT</name>
<dbReference type="Gene3D" id="1.20.120.450">
    <property type="entry name" value="dinb family like domain"/>
    <property type="match status" value="1"/>
</dbReference>
<dbReference type="EMBL" id="JABAIA010000001">
    <property type="protein sequence ID" value="NLR63091.1"/>
    <property type="molecule type" value="Genomic_DNA"/>
</dbReference>
<protein>
    <recommendedName>
        <fullName evidence="6">DinB-like domain-containing protein</fullName>
    </recommendedName>
</protein>
<dbReference type="InterPro" id="IPR024775">
    <property type="entry name" value="DinB-like"/>
</dbReference>
<dbReference type="InterPro" id="IPR034660">
    <property type="entry name" value="DinB/YfiT-like"/>
</dbReference>
<dbReference type="InterPro" id="IPR013538">
    <property type="entry name" value="ASHA1/2-like_C"/>
</dbReference>
<dbReference type="InterPro" id="IPR023393">
    <property type="entry name" value="START-like_dom_sf"/>
</dbReference>
<evidence type="ECO:0000313" key="4">
    <source>
        <dbReference type="EMBL" id="NLR63091.1"/>
    </source>
</evidence>
<feature type="domain" description="DinB-like" evidence="3">
    <location>
        <begin position="6"/>
        <end position="158"/>
    </location>
</feature>
<evidence type="ECO:0008006" key="6">
    <source>
        <dbReference type="Google" id="ProtNLM"/>
    </source>
</evidence>
<proteinExistence type="inferred from homology"/>
<dbReference type="SUPFAM" id="SSF55961">
    <property type="entry name" value="Bet v1-like"/>
    <property type="match status" value="1"/>
</dbReference>
<accession>A0A847RUR0</accession>
<sequence>MDPQQQFNETLRQWIAFLDDYSLEMVCRPTSAAAWSLGQVYRHIIDDTGWYVEQVETALVRREHHDQEMTEEGRQILANGFPDIRIAGPATNTFIPQPESLDQLRQGLLSIQQSVAKLCHNGDFAAATGKTKHPGLGYFTAAEWLRFAVVHMQHHLRQKERIDAQLFAGNTVNKSVLIQSPAAKVWEMLTVPEKIGQWMMDTPVQVASDWQVGSPLVFTGDLHGIPFENKGVILQLEPEKLLAYTHWSSLSERPDEPGQYGIITFRLTSTAEGTVLDFSQTNTGKYATDRHVNYYWGTVLVLIKRLCEAAATLITPMKK</sequence>
<evidence type="ECO:0000256" key="1">
    <source>
        <dbReference type="ARBA" id="ARBA00006817"/>
    </source>
</evidence>
<reference evidence="4 5" key="1">
    <citation type="submission" date="2020-04" db="EMBL/GenBank/DDBJ databases">
        <authorList>
            <person name="Yin C."/>
        </authorList>
    </citation>
    <scope>NUCLEOTIDE SEQUENCE [LARGE SCALE GENOMIC DNA]</scope>
    <source>
        <strain evidence="4 5">Ae27</strain>
    </source>
</reference>
<dbReference type="RefSeq" id="WP_168869107.1">
    <property type="nucleotide sequence ID" value="NZ_JABAIA010000001.1"/>
</dbReference>
<dbReference type="Proteomes" id="UP000570474">
    <property type="component" value="Unassembled WGS sequence"/>
</dbReference>
<dbReference type="Pfam" id="PF08327">
    <property type="entry name" value="AHSA1"/>
    <property type="match status" value="1"/>
</dbReference>